<dbReference type="EMBL" id="HBGU01074512">
    <property type="protein sequence ID" value="CAD9538434.1"/>
    <property type="molecule type" value="Transcribed_RNA"/>
</dbReference>
<dbReference type="AlphaFoldDB" id="A0A7S2J5K0"/>
<dbReference type="Gene3D" id="3.90.228.10">
    <property type="match status" value="1"/>
</dbReference>
<feature type="compositionally biased region" description="Basic and acidic residues" evidence="1">
    <location>
        <begin position="605"/>
        <end position="614"/>
    </location>
</feature>
<evidence type="ECO:0000256" key="1">
    <source>
        <dbReference type="SAM" id="MobiDB-lite"/>
    </source>
</evidence>
<sequence length="758" mass="84096">MTWGDVPPLFATNNIFPPDASADAKAENDLRHLFVRFGRTCDANYWPPSNGAKLEGVTELLRRHYKDTYRHLCLQTGTEVRSNTERLAACVGHVLGMEINRGRVRMPQDPSRWSEYKGDTTPQVKGPIPGYELNEQTRIGDREAPIPFDEMVKDMGWVCNRLRQHGASDADLDTIQRAMDSGVCVSIEGIQSALGSDAKFPFIVGIQRGGYDSSAILVDRCFHDEAASLEDRADEFDRGRVLEFHETYGKYKFCSWEGRELLPDSWLEDKEIPEQKTFRPGSQICLPETAAELASAIARLLKGLCDLLGGNGIACDLTGLGELTTLETAGQPVRYEPTASHHPPRINELADAAYSCRRVLLTSPPPPLTPLVPPQPPLPSVPPLPPRLLKLLDPSSREALRVEAKLKDSISDCQQVTVWKVHHHRSLAHYKITLQRHGNEHELWHSPSDTDPLTLLESEYPFDPTFSIGGSYGNGVYFSEHAIYGDRILPCRRSRPKADVASDHELGDLVAEAWEDPAGLSGAMPHAGDEITLGDKPAVYVVQENGQLLEKRWDVRKKSPHQAKSPPKALGNGSDGTILWHSADLRYTILSNVVLGKMQDYGEKFKPSLKREPPGHQSASGTERHLDIAQVNVRKDWSEWQGDFDPLVKHGDVYGRQYCVWRPNMVTPSFLVRYRRKSGLAPPAAAVAHPPPSAPLPPAPPPPAQPTRQSKRGREDAGGSSDWKCVHCSKCNSANEPRCQGTDRHGQPCGYSRDFGII</sequence>
<feature type="region of interest" description="Disordered" evidence="1">
    <location>
        <begin position="605"/>
        <end position="625"/>
    </location>
</feature>
<accession>A0A7S2J5K0</accession>
<dbReference type="SUPFAM" id="SSF56399">
    <property type="entry name" value="ADP-ribosylation"/>
    <property type="match status" value="1"/>
</dbReference>
<feature type="compositionally biased region" description="Pro residues" evidence="1">
    <location>
        <begin position="689"/>
        <end position="705"/>
    </location>
</feature>
<proteinExistence type="predicted"/>
<reference evidence="2" key="1">
    <citation type="submission" date="2021-01" db="EMBL/GenBank/DDBJ databases">
        <authorList>
            <person name="Corre E."/>
            <person name="Pelletier E."/>
            <person name="Niang G."/>
            <person name="Scheremetjew M."/>
            <person name="Finn R."/>
            <person name="Kale V."/>
            <person name="Holt S."/>
            <person name="Cochrane G."/>
            <person name="Meng A."/>
            <person name="Brown T."/>
            <person name="Cohen L."/>
        </authorList>
    </citation>
    <scope>NUCLEOTIDE SEQUENCE</scope>
    <source>
        <strain evidence="2">UTEX LB 985</strain>
    </source>
</reference>
<evidence type="ECO:0000313" key="2">
    <source>
        <dbReference type="EMBL" id="CAD9538434.1"/>
    </source>
</evidence>
<feature type="region of interest" description="Disordered" evidence="1">
    <location>
        <begin position="106"/>
        <end position="131"/>
    </location>
</feature>
<name>A0A7S2J5K0_9EUKA</name>
<gene>
    <name evidence="2" type="ORF">CBRE1094_LOCUS40596</name>
</gene>
<evidence type="ECO:0008006" key="3">
    <source>
        <dbReference type="Google" id="ProtNLM"/>
    </source>
</evidence>
<feature type="region of interest" description="Disordered" evidence="1">
    <location>
        <begin position="683"/>
        <end position="723"/>
    </location>
</feature>
<protein>
    <recommendedName>
        <fullName evidence="3">PARP</fullName>
    </recommendedName>
</protein>
<organism evidence="2">
    <name type="scientific">Haptolina brevifila</name>
    <dbReference type="NCBI Taxonomy" id="156173"/>
    <lineage>
        <taxon>Eukaryota</taxon>
        <taxon>Haptista</taxon>
        <taxon>Haptophyta</taxon>
        <taxon>Prymnesiophyceae</taxon>
        <taxon>Prymnesiales</taxon>
        <taxon>Prymnesiaceae</taxon>
        <taxon>Haptolina</taxon>
    </lineage>
</organism>